<dbReference type="EMBL" id="CM000140">
    <property type="protein sequence ID" value="EAZ26806.1"/>
    <property type="molecule type" value="Genomic_DNA"/>
</dbReference>
<dbReference type="PANTHER" id="PTHR22881">
    <property type="entry name" value="BROMODOMAIN CONTAINING PROTEIN"/>
    <property type="match status" value="1"/>
</dbReference>
<name>A3AHL7_ORYSJ</name>
<feature type="region of interest" description="Disordered" evidence="3">
    <location>
        <begin position="359"/>
        <end position="399"/>
    </location>
</feature>
<feature type="compositionally biased region" description="Polar residues" evidence="3">
    <location>
        <begin position="501"/>
        <end position="517"/>
    </location>
</feature>
<feature type="compositionally biased region" description="Basic and acidic residues" evidence="3">
    <location>
        <begin position="428"/>
        <end position="456"/>
    </location>
</feature>
<dbReference type="InterPro" id="IPR001487">
    <property type="entry name" value="Bromodomain"/>
</dbReference>
<feature type="domain" description="Bromo" evidence="4">
    <location>
        <begin position="61"/>
        <end position="131"/>
    </location>
</feature>
<evidence type="ECO:0000313" key="5">
    <source>
        <dbReference type="EMBL" id="EAZ26806.1"/>
    </source>
</evidence>
<reference evidence="5" key="1">
    <citation type="journal article" date="2005" name="PLoS Biol.">
        <title>The genomes of Oryza sativa: a history of duplications.</title>
        <authorList>
            <person name="Yu J."/>
            <person name="Wang J."/>
            <person name="Lin W."/>
            <person name="Li S."/>
            <person name="Li H."/>
            <person name="Zhou J."/>
            <person name="Ni P."/>
            <person name="Dong W."/>
            <person name="Hu S."/>
            <person name="Zeng C."/>
            <person name="Zhang J."/>
            <person name="Zhang Y."/>
            <person name="Li R."/>
            <person name="Xu Z."/>
            <person name="Li S."/>
            <person name="Li X."/>
            <person name="Zheng H."/>
            <person name="Cong L."/>
            <person name="Lin L."/>
            <person name="Yin J."/>
            <person name="Geng J."/>
            <person name="Li G."/>
            <person name="Shi J."/>
            <person name="Liu J."/>
            <person name="Lv H."/>
            <person name="Li J."/>
            <person name="Wang J."/>
            <person name="Deng Y."/>
            <person name="Ran L."/>
            <person name="Shi X."/>
            <person name="Wang X."/>
            <person name="Wu Q."/>
            <person name="Li C."/>
            <person name="Ren X."/>
            <person name="Wang J."/>
            <person name="Wang X."/>
            <person name="Li D."/>
            <person name="Liu D."/>
            <person name="Zhang X."/>
            <person name="Ji Z."/>
            <person name="Zhao W."/>
            <person name="Sun Y."/>
            <person name="Zhang Z."/>
            <person name="Bao J."/>
            <person name="Han Y."/>
            <person name="Dong L."/>
            <person name="Ji J."/>
            <person name="Chen P."/>
            <person name="Wu S."/>
            <person name="Liu J."/>
            <person name="Xiao Y."/>
            <person name="Bu D."/>
            <person name="Tan J."/>
            <person name="Yang L."/>
            <person name="Ye C."/>
            <person name="Zhang J."/>
            <person name="Xu J."/>
            <person name="Zhou Y."/>
            <person name="Yu Y."/>
            <person name="Zhang B."/>
            <person name="Zhuang S."/>
            <person name="Wei H."/>
            <person name="Liu B."/>
            <person name="Lei M."/>
            <person name="Yu H."/>
            <person name="Li Y."/>
            <person name="Xu H."/>
            <person name="Wei S."/>
            <person name="He X."/>
            <person name="Fang L."/>
            <person name="Zhang Z."/>
            <person name="Zhang Y."/>
            <person name="Huang X."/>
            <person name="Su Z."/>
            <person name="Tong W."/>
            <person name="Li J."/>
            <person name="Tong Z."/>
            <person name="Li S."/>
            <person name="Ye J."/>
            <person name="Wang L."/>
            <person name="Fang L."/>
            <person name="Lei T."/>
            <person name="Chen C."/>
            <person name="Chen H."/>
            <person name="Xu Z."/>
            <person name="Li H."/>
            <person name="Huang H."/>
            <person name="Zhang F."/>
            <person name="Xu H."/>
            <person name="Li N."/>
            <person name="Zhao C."/>
            <person name="Li S."/>
            <person name="Dong L."/>
            <person name="Huang Y."/>
            <person name="Li L."/>
            <person name="Xi Y."/>
            <person name="Qi Q."/>
            <person name="Li W."/>
            <person name="Zhang B."/>
            <person name="Hu W."/>
            <person name="Zhang Y."/>
            <person name="Tian X."/>
            <person name="Jiao Y."/>
            <person name="Liang X."/>
            <person name="Jin J."/>
            <person name="Gao L."/>
            <person name="Zheng W."/>
            <person name="Hao B."/>
            <person name="Liu S."/>
            <person name="Wang W."/>
            <person name="Yuan L."/>
            <person name="Cao M."/>
            <person name="McDermott J."/>
            <person name="Samudrala R."/>
            <person name="Wang J."/>
            <person name="Wong G.K."/>
            <person name="Yang H."/>
        </authorList>
    </citation>
    <scope>NUCLEOTIDE SEQUENCE [LARGE SCALE GENOMIC DNA]</scope>
</reference>
<dbReference type="Pfam" id="PF00439">
    <property type="entry name" value="Bromodomain"/>
    <property type="match status" value="1"/>
</dbReference>
<dbReference type="PROSITE" id="PS50014">
    <property type="entry name" value="BROMODOMAIN_2"/>
    <property type="match status" value="1"/>
</dbReference>
<keyword evidence="1 2" id="KW-0103">Bromodomain</keyword>
<evidence type="ECO:0000256" key="2">
    <source>
        <dbReference type="PROSITE-ProRule" id="PRU00035"/>
    </source>
</evidence>
<dbReference type="Gene3D" id="1.20.920.10">
    <property type="entry name" value="Bromodomain-like"/>
    <property type="match status" value="1"/>
</dbReference>
<reference evidence="5" key="2">
    <citation type="submission" date="2008-12" db="EMBL/GenBank/DDBJ databases">
        <title>Improved gene annotation of the rice (Oryza sativa) genomes.</title>
        <authorList>
            <person name="Wang J."/>
            <person name="Li R."/>
            <person name="Fan W."/>
            <person name="Huang Q."/>
            <person name="Zhang J."/>
            <person name="Zhou Y."/>
            <person name="Hu Y."/>
            <person name="Zi S."/>
            <person name="Li J."/>
            <person name="Ni P."/>
            <person name="Zheng H."/>
            <person name="Zhang Y."/>
            <person name="Zhao M."/>
            <person name="Hao Q."/>
            <person name="McDermott J."/>
            <person name="Samudrala R."/>
            <person name="Kristiansen K."/>
            <person name="Wong G.K.-S."/>
        </authorList>
    </citation>
    <scope>NUCLEOTIDE SEQUENCE</scope>
</reference>
<feature type="region of interest" description="Disordered" evidence="3">
    <location>
        <begin position="428"/>
        <end position="486"/>
    </location>
</feature>
<feature type="region of interest" description="Disordered" evidence="3">
    <location>
        <begin position="172"/>
        <end position="263"/>
    </location>
</feature>
<sequence length="527" mass="56255">MSGKGKRRSARLLKLEEQKNDDTTATGCLLDPWQIIRNSIADNLSSKSSAVQIIEYILDTLEMRDTHELFAMPDDIQVTDYAERVNRPGDFATLRQKNKDGMYNTLEQFENDVYMVFQKAMSINSEDTIPYREAMSLLHQAKQVFLSLKSNQMYSESELAAWRQKNLVSQSPAKLNGKFDGSKVGSGSGAGGAAPTTPQRPSAPARKKIAAKTGAVAAATSVKSTTRQRAARESNGAPGRRARKAASVTPGTAEHGGAGASATVEQRRLAYADEADHGGWRPVPVVSTGQHATLVYRPKTAAHTYQDSLRRFVRHAGLKARVAAEFRNLECDVRARQAAPAPGYWPNCGFASSSGAGTASRSFLPHGRCPPPSPPSAAFGGGGAAAASSADAAGNKAPPRCRLETDEVLKLLVLIGRPAFMERARRVLGHERQESSSKQGHDQKPAVTRAGDDDGGAKAGVTAAKPGKKKGSASKPAAVEFGPFAPPKLVIPGRQLGFSQFAGSSSQPFKVTPTTPNVPDKKKKKRG</sequence>
<dbReference type="SMART" id="SM00297">
    <property type="entry name" value="BROMO"/>
    <property type="match status" value="1"/>
</dbReference>
<accession>A3AHL7</accession>
<protein>
    <recommendedName>
        <fullName evidence="4">Bromo domain-containing protein</fullName>
    </recommendedName>
</protein>
<evidence type="ECO:0000259" key="4">
    <source>
        <dbReference type="PROSITE" id="PS50014"/>
    </source>
</evidence>
<evidence type="ECO:0000256" key="3">
    <source>
        <dbReference type="SAM" id="MobiDB-lite"/>
    </source>
</evidence>
<proteinExistence type="predicted"/>
<gene>
    <name evidence="5" type="ORF">OsJ_10717</name>
</gene>
<feature type="compositionally biased region" description="Low complexity" evidence="3">
    <location>
        <begin position="385"/>
        <end position="394"/>
    </location>
</feature>
<dbReference type="InterPro" id="IPR051831">
    <property type="entry name" value="Bromodomain_contain_prot"/>
</dbReference>
<dbReference type="PRINTS" id="PR00503">
    <property type="entry name" value="BROMODOMAIN"/>
</dbReference>
<feature type="region of interest" description="Disordered" evidence="3">
    <location>
        <begin position="501"/>
        <end position="527"/>
    </location>
</feature>
<evidence type="ECO:0000256" key="1">
    <source>
        <dbReference type="ARBA" id="ARBA00023117"/>
    </source>
</evidence>
<organism evidence="5">
    <name type="scientific">Oryza sativa subsp. japonica</name>
    <name type="common">Rice</name>
    <dbReference type="NCBI Taxonomy" id="39947"/>
    <lineage>
        <taxon>Eukaryota</taxon>
        <taxon>Viridiplantae</taxon>
        <taxon>Streptophyta</taxon>
        <taxon>Embryophyta</taxon>
        <taxon>Tracheophyta</taxon>
        <taxon>Spermatophyta</taxon>
        <taxon>Magnoliopsida</taxon>
        <taxon>Liliopsida</taxon>
        <taxon>Poales</taxon>
        <taxon>Poaceae</taxon>
        <taxon>BOP clade</taxon>
        <taxon>Oryzoideae</taxon>
        <taxon>Oryzeae</taxon>
        <taxon>Oryzinae</taxon>
        <taxon>Oryza</taxon>
        <taxon>Oryza sativa</taxon>
    </lineage>
</organism>
<dbReference type="AlphaFoldDB" id="A3AHL7"/>
<dbReference type="Proteomes" id="UP000007752">
    <property type="component" value="Chromosome 3"/>
</dbReference>
<feature type="compositionally biased region" description="Low complexity" evidence="3">
    <location>
        <begin position="211"/>
        <end position="225"/>
    </location>
</feature>
<dbReference type="InterPro" id="IPR036427">
    <property type="entry name" value="Bromodomain-like_sf"/>
</dbReference>
<dbReference type="SUPFAM" id="SSF47370">
    <property type="entry name" value="Bromodomain"/>
    <property type="match status" value="1"/>
</dbReference>
<dbReference type="PANTHER" id="PTHR22881:SF26">
    <property type="entry name" value="BROMODOMAIN CONTAINING PROTEIN, EXPRESSED"/>
    <property type="match status" value="1"/>
</dbReference>